<reference evidence="2 3" key="1">
    <citation type="submission" date="2023-03" db="EMBL/GenBank/DDBJ databases">
        <authorList>
            <person name="Uniacke-Lowe S."/>
            <person name="Ross P."/>
            <person name="Hill C."/>
        </authorList>
    </citation>
    <scope>NUCLEOTIDE SEQUENCE [LARGE SCALE GENOMIC DNA]</scope>
    <source>
        <strain evidence="2 3">APC 4016</strain>
    </source>
</reference>
<organism evidence="2 3">
    <name type="scientific">Planococcus notacanthi</name>
    <dbReference type="NCBI Taxonomy" id="3035188"/>
    <lineage>
        <taxon>Bacteria</taxon>
        <taxon>Bacillati</taxon>
        <taxon>Bacillota</taxon>
        <taxon>Bacilli</taxon>
        <taxon>Bacillales</taxon>
        <taxon>Caryophanaceae</taxon>
        <taxon>Planococcus</taxon>
    </lineage>
</organism>
<dbReference type="EMBL" id="JASDCQ010000004">
    <property type="protein sequence ID" value="MDN3428541.1"/>
    <property type="molecule type" value="Genomic_DNA"/>
</dbReference>
<proteinExistence type="predicted"/>
<accession>A0ABT7ZN02</accession>
<keyword evidence="1" id="KW-0472">Membrane</keyword>
<dbReference type="Proteomes" id="UP001225873">
    <property type="component" value="Unassembled WGS sequence"/>
</dbReference>
<evidence type="ECO:0000256" key="1">
    <source>
        <dbReference type="SAM" id="Phobius"/>
    </source>
</evidence>
<sequence length="460" mass="52171">MSKHESEFLRDELKVLIHQKRKSEKLQADLLKLEDSSLNAIQSTEEILGNLNIALPNLKSLSSNENNQTISKLKTRSWSDLNEEVQYMDDSDVNISELLNKQEIIKVKDSLKYIRADFNSLNKLDKYDYMMIGLAGTLASLVDIIFVHMPKNPGFLGAEGSGGGSLSNFIREKLNTSLTPAELSQLERDNWVPYDASHSKGLNRVVEGLGPRTHRFQTLGHDPILAFIFGVKDILKGEMTAIDKHGKIIIQTVNTVDKDIIGMNLFEAIGRAFGHLKSDIATKGGLPVPLMMLVQFLQFGKIGDKDYTFGQVTRMMYRSGYDFGHFISMSIPVMIIEVLVRVYFFIKSILDGKSIRESLPFMLSKKNSNPKLNTMLFTAHAIAASVNAGKIAVTQNPLSINYTQWLVFARYSYKEIKWVAFEKQAKQYDYVQKEIDTNWMKVHETLEQTMLLVEDRTLKL</sequence>
<keyword evidence="1" id="KW-1133">Transmembrane helix</keyword>
<keyword evidence="3" id="KW-1185">Reference proteome</keyword>
<protein>
    <submittedName>
        <fullName evidence="2">Uncharacterized protein</fullName>
    </submittedName>
</protein>
<dbReference type="RefSeq" id="WP_290215344.1">
    <property type="nucleotide sequence ID" value="NZ_JASDCQ010000004.1"/>
</dbReference>
<evidence type="ECO:0000313" key="3">
    <source>
        <dbReference type="Proteomes" id="UP001225873"/>
    </source>
</evidence>
<feature type="transmembrane region" description="Helical" evidence="1">
    <location>
        <begin position="323"/>
        <end position="346"/>
    </location>
</feature>
<gene>
    <name evidence="2" type="ORF">QMA01_14650</name>
</gene>
<evidence type="ECO:0000313" key="2">
    <source>
        <dbReference type="EMBL" id="MDN3428541.1"/>
    </source>
</evidence>
<comment type="caution">
    <text evidence="2">The sequence shown here is derived from an EMBL/GenBank/DDBJ whole genome shotgun (WGS) entry which is preliminary data.</text>
</comment>
<name>A0ABT7ZN02_9BACL</name>
<keyword evidence="1" id="KW-0812">Transmembrane</keyword>